<name>A0ACB5TTR0_AMBMO</name>
<keyword evidence="2" id="KW-1185">Reference proteome</keyword>
<gene>
    <name evidence="1" type="ORF">Amon02_000962300</name>
</gene>
<evidence type="ECO:0000313" key="2">
    <source>
        <dbReference type="Proteomes" id="UP001165064"/>
    </source>
</evidence>
<dbReference type="EMBL" id="BSXS01009126">
    <property type="protein sequence ID" value="GME94678.1"/>
    <property type="molecule type" value="Genomic_DNA"/>
</dbReference>
<dbReference type="Proteomes" id="UP001165064">
    <property type="component" value="Unassembled WGS sequence"/>
</dbReference>
<evidence type="ECO:0000313" key="1">
    <source>
        <dbReference type="EMBL" id="GME94678.1"/>
    </source>
</evidence>
<comment type="caution">
    <text evidence="1">The sequence shown here is derived from an EMBL/GenBank/DDBJ whole genome shotgun (WGS) entry which is preliminary data.</text>
</comment>
<sequence length="283" mass="32629">MIFLFYPVELGCGKNDRFNYLGFTPQEFKDAFYKQSNFVKGTDAWSTVFIENHDQPRSISRFGDDSTPELRNISGKMIATLESTLSGTMFIYEGQEIGATNVPASWDISEYKDVNTINYWNAFLKTNPSEEEKAKLLKVINLMARDNARTPMLWDDSKNGGFSTGEPWMRVNDNYKEVNAAKERADPNSIYNYYKKALQIRKEYRDVLVHGDFDHVDYENNQIMSYTKTGKDRKAYVVLNLTKDTVKFTKQVDGDLKLILSNYSANSESELQPFESRVYLIDA</sequence>
<accession>A0ACB5TTR0</accession>
<organism evidence="1 2">
    <name type="scientific">Ambrosiozyma monospora</name>
    <name type="common">Yeast</name>
    <name type="synonym">Endomycopsis monosporus</name>
    <dbReference type="NCBI Taxonomy" id="43982"/>
    <lineage>
        <taxon>Eukaryota</taxon>
        <taxon>Fungi</taxon>
        <taxon>Dikarya</taxon>
        <taxon>Ascomycota</taxon>
        <taxon>Saccharomycotina</taxon>
        <taxon>Pichiomycetes</taxon>
        <taxon>Pichiales</taxon>
        <taxon>Pichiaceae</taxon>
        <taxon>Ambrosiozyma</taxon>
    </lineage>
</organism>
<proteinExistence type="predicted"/>
<reference evidence="1" key="1">
    <citation type="submission" date="2023-04" db="EMBL/GenBank/DDBJ databases">
        <title>Ambrosiozyma monospora NBRC 10751.</title>
        <authorList>
            <person name="Ichikawa N."/>
            <person name="Sato H."/>
            <person name="Tonouchi N."/>
        </authorList>
    </citation>
    <scope>NUCLEOTIDE SEQUENCE</scope>
    <source>
        <strain evidence="1">NBRC 10751</strain>
    </source>
</reference>
<protein>
    <submittedName>
        <fullName evidence="1">Unnamed protein product</fullName>
    </submittedName>
</protein>